<reference evidence="2 3" key="1">
    <citation type="submission" date="2018-12" db="EMBL/GenBank/DDBJ databases">
        <title>Complete Genome Sequence of the Corallopyronin A producing Myxobacterium Corallococcus coralloides B035.</title>
        <authorList>
            <person name="Bouhired S.M."/>
            <person name="Rupp O."/>
            <person name="Blom J."/>
            <person name="Schaeberle T.F."/>
            <person name="Kehraus S."/>
            <person name="Schiefer A."/>
            <person name="Pfarr K."/>
            <person name="Goesmann A."/>
            <person name="Hoerauf A."/>
            <person name="Koenig G.M."/>
        </authorList>
    </citation>
    <scope>NUCLEOTIDE SEQUENCE [LARGE SCALE GENOMIC DNA]</scope>
    <source>
        <strain evidence="2 3">B035</strain>
    </source>
</reference>
<sequence length="660" mass="72453">MKTRHIGYARKLVMDEMRIPPGILEMYGSKVLVVWRGPPLEGKEPKATLGSLTLYVLEPQEVPDAGNASLVSAEPVLCARRGRQSQLLARAGIDVRVGIDDEVCTSDFLGQRQDKLKAMGAPRELLLEEREAPPKTPPAVLQHEPELFVSALDLIGLSRVRALQKGMHGKVRVAILDESFAGLPNDQGYPAPVFRGLQRPRPALTIFAPAMEHHGTRMAVALQEALGEGVELGLYRMVPHEADVHSSWIAPADVALTLAHAIQDWKADVVLIPMGDGLWGTPRYLQAVLREARRVGRDGKGVPIVCATGDTTWNHDQGGAMSYAMGADELHAQPWVMAVTATDTAGRWYRRFDRTRTGPIGRFGPSVTLSAPGELYRLGMLQERLADDTSIASALVAGVAAAVLRQAPGLDADEVRALLQWTADLPPVVDGGPGPASESFNEWDRLGHNLKLGAGRVNALAAALAATDPVCAAVLLTRPRPGPIPTRGVAESDPAMLRALAWLGWTRKVHADFPTPWRVLLDAYLQVRGTLARLVLHSWRWREALMWLARHLMALWATDGELLDPEGERDHGALLRRTHYMLDALRAELESPAFQREAEELLPWVTLMETALREVSGSQLQRFLFAFNKGPFESRWIPAFPRGNDLVAPQTHDTPKERLG</sequence>
<dbReference type="InterPro" id="IPR036852">
    <property type="entry name" value="Peptidase_S8/S53_dom_sf"/>
</dbReference>
<evidence type="ECO:0000313" key="2">
    <source>
        <dbReference type="EMBL" id="QAT85033.1"/>
    </source>
</evidence>
<dbReference type="Gene3D" id="3.40.50.200">
    <property type="entry name" value="Peptidase S8/S53 domain"/>
    <property type="match status" value="1"/>
</dbReference>
<dbReference type="Proteomes" id="UP000288758">
    <property type="component" value="Chromosome"/>
</dbReference>
<feature type="domain" description="Peptidase S8/S53" evidence="1">
    <location>
        <begin position="213"/>
        <end position="429"/>
    </location>
</feature>
<dbReference type="AlphaFoldDB" id="A0A410RSY2"/>
<evidence type="ECO:0000313" key="3">
    <source>
        <dbReference type="Proteomes" id="UP000288758"/>
    </source>
</evidence>
<protein>
    <recommendedName>
        <fullName evidence="1">Peptidase S8/S53 domain-containing protein</fullName>
    </recommendedName>
</protein>
<name>A0A410RSY2_CORCK</name>
<gene>
    <name evidence="2" type="ORF">EJ065_3472</name>
</gene>
<dbReference type="EMBL" id="CP034669">
    <property type="protein sequence ID" value="QAT85033.1"/>
    <property type="molecule type" value="Genomic_DNA"/>
</dbReference>
<dbReference type="InterPro" id="IPR000209">
    <property type="entry name" value="Peptidase_S8/S53_dom"/>
</dbReference>
<evidence type="ECO:0000259" key="1">
    <source>
        <dbReference type="Pfam" id="PF00082"/>
    </source>
</evidence>
<organism evidence="2 3">
    <name type="scientific">Corallococcus coralloides</name>
    <name type="common">Myxococcus coralloides</name>
    <dbReference type="NCBI Taxonomy" id="184914"/>
    <lineage>
        <taxon>Bacteria</taxon>
        <taxon>Pseudomonadati</taxon>
        <taxon>Myxococcota</taxon>
        <taxon>Myxococcia</taxon>
        <taxon>Myxococcales</taxon>
        <taxon>Cystobacterineae</taxon>
        <taxon>Myxococcaceae</taxon>
        <taxon>Corallococcus</taxon>
    </lineage>
</organism>
<dbReference type="GO" id="GO:0006508">
    <property type="term" value="P:proteolysis"/>
    <property type="evidence" value="ECO:0007669"/>
    <property type="project" value="InterPro"/>
</dbReference>
<dbReference type="SUPFAM" id="SSF52743">
    <property type="entry name" value="Subtilisin-like"/>
    <property type="match status" value="1"/>
</dbReference>
<dbReference type="RefSeq" id="WP_128796864.1">
    <property type="nucleotide sequence ID" value="NZ_CP034669.1"/>
</dbReference>
<dbReference type="GO" id="GO:0004252">
    <property type="term" value="F:serine-type endopeptidase activity"/>
    <property type="evidence" value="ECO:0007669"/>
    <property type="project" value="InterPro"/>
</dbReference>
<accession>A0A410RSY2</accession>
<proteinExistence type="predicted"/>
<dbReference type="Pfam" id="PF00082">
    <property type="entry name" value="Peptidase_S8"/>
    <property type="match status" value="1"/>
</dbReference>
<dbReference type="CDD" id="cd00306">
    <property type="entry name" value="Peptidases_S8_S53"/>
    <property type="match status" value="1"/>
</dbReference>